<dbReference type="SUPFAM" id="SSF48264">
    <property type="entry name" value="Cytochrome P450"/>
    <property type="match status" value="1"/>
</dbReference>
<dbReference type="PANTHER" id="PTHR46696">
    <property type="entry name" value="P450, PUTATIVE (EUROFUNG)-RELATED"/>
    <property type="match status" value="1"/>
</dbReference>
<dbReference type="Pfam" id="PF00067">
    <property type="entry name" value="p450"/>
    <property type="match status" value="2"/>
</dbReference>
<accession>A0A2V4AV19</accession>
<dbReference type="GO" id="GO:0004497">
    <property type="term" value="F:monooxygenase activity"/>
    <property type="evidence" value="ECO:0007669"/>
    <property type="project" value="UniProtKB-KW"/>
</dbReference>
<reference evidence="8 9" key="1">
    <citation type="submission" date="2016-07" db="EMBL/GenBank/DDBJ databases">
        <title>Draft genome sequence of Prauserella muralis DSM 45305, isolated from a mould-covered wall in an indoor environment.</title>
        <authorList>
            <person name="Ruckert C."/>
            <person name="Albersmeier A."/>
            <person name="Jiang C.-L."/>
            <person name="Jiang Y."/>
            <person name="Kalinowski J."/>
            <person name="Schneider O."/>
            <person name="Winkler A."/>
            <person name="Zotchev S.B."/>
        </authorList>
    </citation>
    <scope>NUCLEOTIDE SEQUENCE [LARGE SCALE GENOMIC DNA]</scope>
    <source>
        <strain evidence="8 9">DSM 45305</strain>
    </source>
</reference>
<dbReference type="CDD" id="cd11029">
    <property type="entry name" value="CYP107-like"/>
    <property type="match status" value="1"/>
</dbReference>
<evidence type="ECO:0000256" key="2">
    <source>
        <dbReference type="ARBA" id="ARBA00022617"/>
    </source>
</evidence>
<dbReference type="EMBL" id="MASW01000007">
    <property type="protein sequence ID" value="PXY19377.1"/>
    <property type="molecule type" value="Genomic_DNA"/>
</dbReference>
<protein>
    <submittedName>
        <fullName evidence="8">Uncharacterized protein</fullName>
    </submittedName>
</protein>
<dbReference type="InterPro" id="IPR001128">
    <property type="entry name" value="Cyt_P450"/>
</dbReference>
<evidence type="ECO:0000256" key="7">
    <source>
        <dbReference type="RuleBase" id="RU000461"/>
    </source>
</evidence>
<dbReference type="InterPro" id="IPR036396">
    <property type="entry name" value="Cyt_P450_sf"/>
</dbReference>
<dbReference type="GO" id="GO:0016705">
    <property type="term" value="F:oxidoreductase activity, acting on paired donors, with incorporation or reduction of molecular oxygen"/>
    <property type="evidence" value="ECO:0007669"/>
    <property type="project" value="InterPro"/>
</dbReference>
<dbReference type="Gene3D" id="1.10.630.10">
    <property type="entry name" value="Cytochrome P450"/>
    <property type="match status" value="1"/>
</dbReference>
<dbReference type="PANTHER" id="PTHR46696:SF1">
    <property type="entry name" value="CYTOCHROME P450 YJIB-RELATED"/>
    <property type="match status" value="1"/>
</dbReference>
<keyword evidence="5 7" id="KW-0408">Iron</keyword>
<dbReference type="InterPro" id="IPR017972">
    <property type="entry name" value="Cyt_P450_CS"/>
</dbReference>
<keyword evidence="6 7" id="KW-0503">Monooxygenase</keyword>
<evidence type="ECO:0000256" key="1">
    <source>
        <dbReference type="ARBA" id="ARBA00010617"/>
    </source>
</evidence>
<evidence type="ECO:0000256" key="5">
    <source>
        <dbReference type="ARBA" id="ARBA00023004"/>
    </source>
</evidence>
<dbReference type="Proteomes" id="UP000249915">
    <property type="component" value="Unassembled WGS sequence"/>
</dbReference>
<keyword evidence="2 7" id="KW-0349">Heme</keyword>
<dbReference type="FunFam" id="1.10.630.10:FF:000018">
    <property type="entry name" value="Cytochrome P450 monooxygenase"/>
    <property type="match status" value="1"/>
</dbReference>
<keyword evidence="4 7" id="KW-0560">Oxidoreductase</keyword>
<dbReference type="GO" id="GO:0005506">
    <property type="term" value="F:iron ion binding"/>
    <property type="evidence" value="ECO:0007669"/>
    <property type="project" value="InterPro"/>
</dbReference>
<dbReference type="OrthoDB" id="5500002at2"/>
<dbReference type="PRINTS" id="PR00359">
    <property type="entry name" value="BP450"/>
</dbReference>
<dbReference type="PRINTS" id="PR00385">
    <property type="entry name" value="P450"/>
</dbReference>
<dbReference type="InterPro" id="IPR002397">
    <property type="entry name" value="Cyt_P450_B"/>
</dbReference>
<keyword evidence="3 7" id="KW-0479">Metal-binding</keyword>
<dbReference type="RefSeq" id="WP_112285307.1">
    <property type="nucleotide sequence ID" value="NZ_MASW01000007.1"/>
</dbReference>
<evidence type="ECO:0000256" key="6">
    <source>
        <dbReference type="ARBA" id="ARBA00023033"/>
    </source>
</evidence>
<evidence type="ECO:0000256" key="3">
    <source>
        <dbReference type="ARBA" id="ARBA00022723"/>
    </source>
</evidence>
<evidence type="ECO:0000313" key="9">
    <source>
        <dbReference type="Proteomes" id="UP000249915"/>
    </source>
</evidence>
<evidence type="ECO:0000313" key="8">
    <source>
        <dbReference type="EMBL" id="PXY19377.1"/>
    </source>
</evidence>
<dbReference type="AlphaFoldDB" id="A0A2V4AV19"/>
<organism evidence="8 9">
    <name type="scientific">Prauserella muralis</name>
    <dbReference type="NCBI Taxonomy" id="588067"/>
    <lineage>
        <taxon>Bacteria</taxon>
        <taxon>Bacillati</taxon>
        <taxon>Actinomycetota</taxon>
        <taxon>Actinomycetes</taxon>
        <taxon>Pseudonocardiales</taxon>
        <taxon>Pseudonocardiaceae</taxon>
        <taxon>Prauserella</taxon>
    </lineage>
</organism>
<proteinExistence type="inferred from homology"/>
<dbReference type="PROSITE" id="PS00086">
    <property type="entry name" value="CYTOCHROME_P450"/>
    <property type="match status" value="1"/>
</dbReference>
<comment type="similarity">
    <text evidence="1 7">Belongs to the cytochrome P450 family.</text>
</comment>
<name>A0A2V4AV19_9PSEU</name>
<dbReference type="GO" id="GO:0020037">
    <property type="term" value="F:heme binding"/>
    <property type="evidence" value="ECO:0007669"/>
    <property type="project" value="InterPro"/>
</dbReference>
<sequence>MTTDASHTAEPELAGVFTSPDRNAFYAELAAAGPVTRGRYFDGSPVWLVTGYDESLAVLKDHQRFSNDIINRSSTVDVAAAAGLPEDVWPYLAHTLGAYDPPEHSRLRKLASRGFTVRRVEALRPRIQAIVDEILADWAGRPEVDVMERLAYPLPIRVICELLGVPEADLGRWRGWAAGITAPDPAEVATAARGLVAYMRELVSTKRTEPGDDVLSTLVLAQEEDGDRLSDTELISLGITILLAGHETTVNLLGNGLLLLLTQPEQRRRLQADPGLVPSAVEEMLRYAGPAEIAPMRYARNTVELGGVTIGEGDAVQIVYAAANRDPRRFDQPDVVQLDRRDNPHLAFGQGIHFCLGAALARAEADIAFRSVLARFPDLALAVAPDELTRTPGITPVLTSLPVHPNQPGHGAATSSS</sequence>
<evidence type="ECO:0000256" key="4">
    <source>
        <dbReference type="ARBA" id="ARBA00023002"/>
    </source>
</evidence>
<gene>
    <name evidence="8" type="ORF">BAY60_32000</name>
</gene>
<comment type="caution">
    <text evidence="8">The sequence shown here is derived from an EMBL/GenBank/DDBJ whole genome shotgun (WGS) entry which is preliminary data.</text>
</comment>
<keyword evidence="9" id="KW-1185">Reference proteome</keyword>